<evidence type="ECO:0000259" key="2">
    <source>
        <dbReference type="Pfam" id="PF10363"/>
    </source>
</evidence>
<organism evidence="3 4">
    <name type="scientific">Austropuccinia psidii MF-1</name>
    <dbReference type="NCBI Taxonomy" id="1389203"/>
    <lineage>
        <taxon>Eukaryota</taxon>
        <taxon>Fungi</taxon>
        <taxon>Dikarya</taxon>
        <taxon>Basidiomycota</taxon>
        <taxon>Pucciniomycotina</taxon>
        <taxon>Pucciniomycetes</taxon>
        <taxon>Pucciniales</taxon>
        <taxon>Sphaerophragmiaceae</taxon>
        <taxon>Austropuccinia</taxon>
    </lineage>
</organism>
<accession>A0A9Q3P6Z9</accession>
<feature type="non-terminal residue" evidence="3">
    <location>
        <position position="473"/>
    </location>
</feature>
<gene>
    <name evidence="3" type="ORF">O181_088481</name>
</gene>
<dbReference type="InterPro" id="IPR011989">
    <property type="entry name" value="ARM-like"/>
</dbReference>
<dbReference type="SUPFAM" id="SSF48371">
    <property type="entry name" value="ARM repeat"/>
    <property type="match status" value="1"/>
</dbReference>
<dbReference type="Proteomes" id="UP000765509">
    <property type="component" value="Unassembled WGS sequence"/>
</dbReference>
<name>A0A9Q3P6Z9_9BASI</name>
<dbReference type="GO" id="GO:0009306">
    <property type="term" value="P:protein secretion"/>
    <property type="evidence" value="ECO:0007669"/>
    <property type="project" value="TreeGrafter"/>
</dbReference>
<dbReference type="InterPro" id="IPR019451">
    <property type="entry name" value="Rtp1_C1"/>
</dbReference>
<proteinExistence type="inferred from homology"/>
<dbReference type="OrthoDB" id="2503817at2759"/>
<reference evidence="3" key="1">
    <citation type="submission" date="2021-03" db="EMBL/GenBank/DDBJ databases">
        <title>Draft genome sequence of rust myrtle Austropuccinia psidii MF-1, a brazilian biotype.</title>
        <authorList>
            <person name="Quecine M.C."/>
            <person name="Pachon D.M.R."/>
            <person name="Bonatelli M.L."/>
            <person name="Correr F.H."/>
            <person name="Franceschini L.M."/>
            <person name="Leite T.F."/>
            <person name="Margarido G.R.A."/>
            <person name="Almeida C.A."/>
            <person name="Ferrarezi J.A."/>
            <person name="Labate C.A."/>
        </authorList>
    </citation>
    <scope>NUCLEOTIDE SEQUENCE</scope>
    <source>
        <strain evidence="3">MF-1</strain>
    </source>
</reference>
<comment type="caution">
    <text evidence="3">The sequence shown here is derived from an EMBL/GenBank/DDBJ whole genome shotgun (WGS) entry which is preliminary data.</text>
</comment>
<dbReference type="AlphaFoldDB" id="A0A9Q3P6Z9"/>
<feature type="domain" description="RNA polymerase II assembly factor Rtp1 C-terminal" evidence="2">
    <location>
        <begin position="156"/>
        <end position="283"/>
    </location>
</feature>
<sequence>CRFENCIFFKSSSLKDDARFNRNRDSDDLNSPAPFEAHSSTLHSLKILGVTKVKTQDEDDDMSQGILLTGLSLLSAVVEANPDMNEQNTPPLKEITVDIDHLLTNSSALNPKLQELGIRCHLMLSVRKALAEVPHHTDKVDSELEEEKNQLTKKYSEGLKLVEDECLPLRSQGIVMLKEVLLAQPKSTEAKKLIEAWTKGVIEIFLRMIEEEDSFVYLNAIKGLSGIAERWSHLVCDRLNAAYGDGLKDYPEKLKEGSEGSKRDIDRWLRVGETMVQVIQRAGIALTLYVNRLLPSVFFVLHSKAFPIALRSSALAILTSCVEVSLCTMASYLPDLIESCLTILSIESLSPSTNHEPNAERSLEPNDDELFEYGEQFKELGKDEMADPTIRDSRHPVLRRSAIKFLRMAFLKSLNSPIEDYNKRMKSRVMIRAEDLMKVMRVLGYVKLIEKDGVCKALAEEFHEELESTFFKR</sequence>
<dbReference type="PANTHER" id="PTHR20959">
    <property type="entry name" value="TRANSPORT AND GOLGI ORGANIZATION PROTEIN 6 FAMILY MEMBER"/>
    <property type="match status" value="1"/>
</dbReference>
<keyword evidence="4" id="KW-1185">Reference proteome</keyword>
<comment type="similarity">
    <text evidence="1">Belongs to the Tango6 family.</text>
</comment>
<dbReference type="InterPro" id="IPR039600">
    <property type="entry name" value="TANGO6/Rtp1"/>
</dbReference>
<evidence type="ECO:0000256" key="1">
    <source>
        <dbReference type="ARBA" id="ARBA00005724"/>
    </source>
</evidence>
<protein>
    <recommendedName>
        <fullName evidence="2">RNA polymerase II assembly factor Rtp1 C-terminal domain-containing protein</fullName>
    </recommendedName>
</protein>
<dbReference type="PANTHER" id="PTHR20959:SF1">
    <property type="entry name" value="TRANSPORT AND GOLGI ORGANIZATION PROTEIN 6 HOMOLOG"/>
    <property type="match status" value="1"/>
</dbReference>
<evidence type="ECO:0000313" key="3">
    <source>
        <dbReference type="EMBL" id="MBW0548766.1"/>
    </source>
</evidence>
<dbReference type="InterPro" id="IPR016024">
    <property type="entry name" value="ARM-type_fold"/>
</dbReference>
<evidence type="ECO:0000313" key="4">
    <source>
        <dbReference type="Proteomes" id="UP000765509"/>
    </source>
</evidence>
<dbReference type="Pfam" id="PF10363">
    <property type="entry name" value="RTP1_C1"/>
    <property type="match status" value="1"/>
</dbReference>
<dbReference type="Gene3D" id="1.25.10.10">
    <property type="entry name" value="Leucine-rich Repeat Variant"/>
    <property type="match status" value="1"/>
</dbReference>
<dbReference type="EMBL" id="AVOT02054023">
    <property type="protein sequence ID" value="MBW0548766.1"/>
    <property type="molecule type" value="Genomic_DNA"/>
</dbReference>